<sequence length="160" mass="16295">EDPELGRIGSKWQSKEVEGEIGGLGHRRRLVLGKPMETRSSKKHKEGFSGDGGGAQGANFGGGHSLGIFVEADKTSMEGVEGSGAMERGAYGEEGRGDGSPQGMGEPMGGTRDATDGTQLGSQDKGNALSFLGTGPTWSGGGFNHLGADCAREIGRNGGA</sequence>
<comment type="caution">
    <text evidence="2">The sequence shown here is derived from an EMBL/GenBank/DDBJ whole genome shotgun (WGS) entry which is preliminary data.</text>
</comment>
<gene>
    <name evidence="2" type="ORF">ILEXP_LOCUS49925</name>
</gene>
<proteinExistence type="predicted"/>
<feature type="non-terminal residue" evidence="2">
    <location>
        <position position="1"/>
    </location>
</feature>
<accession>A0ABC8UG99</accession>
<feature type="compositionally biased region" description="Gly residues" evidence="1">
    <location>
        <begin position="98"/>
        <end position="108"/>
    </location>
</feature>
<feature type="compositionally biased region" description="Gly residues" evidence="1">
    <location>
        <begin position="49"/>
        <end position="59"/>
    </location>
</feature>
<feature type="compositionally biased region" description="Polar residues" evidence="1">
    <location>
        <begin position="116"/>
        <end position="125"/>
    </location>
</feature>
<protein>
    <submittedName>
        <fullName evidence="2">Uncharacterized protein</fullName>
    </submittedName>
</protein>
<reference evidence="2 3" key="1">
    <citation type="submission" date="2024-02" db="EMBL/GenBank/DDBJ databases">
        <authorList>
            <person name="Vignale AGUSTIN F."/>
            <person name="Sosa J E."/>
            <person name="Modenutti C."/>
        </authorList>
    </citation>
    <scope>NUCLEOTIDE SEQUENCE [LARGE SCALE GENOMIC DNA]</scope>
</reference>
<keyword evidence="3" id="KW-1185">Reference proteome</keyword>
<evidence type="ECO:0000313" key="2">
    <source>
        <dbReference type="EMBL" id="CAK9179973.1"/>
    </source>
</evidence>
<feature type="region of interest" description="Disordered" evidence="1">
    <location>
        <begin position="77"/>
        <end position="144"/>
    </location>
</feature>
<organism evidence="2 3">
    <name type="scientific">Ilex paraguariensis</name>
    <name type="common">yerba mate</name>
    <dbReference type="NCBI Taxonomy" id="185542"/>
    <lineage>
        <taxon>Eukaryota</taxon>
        <taxon>Viridiplantae</taxon>
        <taxon>Streptophyta</taxon>
        <taxon>Embryophyta</taxon>
        <taxon>Tracheophyta</taxon>
        <taxon>Spermatophyta</taxon>
        <taxon>Magnoliopsida</taxon>
        <taxon>eudicotyledons</taxon>
        <taxon>Gunneridae</taxon>
        <taxon>Pentapetalae</taxon>
        <taxon>asterids</taxon>
        <taxon>campanulids</taxon>
        <taxon>Aquifoliales</taxon>
        <taxon>Aquifoliaceae</taxon>
        <taxon>Ilex</taxon>
    </lineage>
</organism>
<dbReference type="EMBL" id="CAUOFW020007614">
    <property type="protein sequence ID" value="CAK9179973.1"/>
    <property type="molecule type" value="Genomic_DNA"/>
</dbReference>
<evidence type="ECO:0000256" key="1">
    <source>
        <dbReference type="SAM" id="MobiDB-lite"/>
    </source>
</evidence>
<feature type="region of interest" description="Disordered" evidence="1">
    <location>
        <begin position="1"/>
        <end position="59"/>
    </location>
</feature>
<evidence type="ECO:0000313" key="3">
    <source>
        <dbReference type="Proteomes" id="UP001642360"/>
    </source>
</evidence>
<name>A0ABC8UG99_9AQUA</name>
<dbReference type="Proteomes" id="UP001642360">
    <property type="component" value="Unassembled WGS sequence"/>
</dbReference>
<dbReference type="AlphaFoldDB" id="A0ABC8UG99"/>